<dbReference type="PANTHER" id="PTHR11733">
    <property type="entry name" value="ZINC METALLOPROTEASE FAMILY M13 NEPRILYSIN-RELATED"/>
    <property type="match status" value="1"/>
</dbReference>
<proteinExistence type="predicted"/>
<name>A0AA39M8C0_9BILA</name>
<accession>A0AA39M8C0</accession>
<dbReference type="AlphaFoldDB" id="A0AA39M8C0"/>
<organism evidence="2 3">
    <name type="scientific">Steinernema hermaphroditum</name>
    <dbReference type="NCBI Taxonomy" id="289476"/>
    <lineage>
        <taxon>Eukaryota</taxon>
        <taxon>Metazoa</taxon>
        <taxon>Ecdysozoa</taxon>
        <taxon>Nematoda</taxon>
        <taxon>Chromadorea</taxon>
        <taxon>Rhabditida</taxon>
        <taxon>Tylenchina</taxon>
        <taxon>Panagrolaimomorpha</taxon>
        <taxon>Strongyloidoidea</taxon>
        <taxon>Steinernematidae</taxon>
        <taxon>Steinernema</taxon>
    </lineage>
</organism>
<dbReference type="PROSITE" id="PS51885">
    <property type="entry name" value="NEPRILYSIN"/>
    <property type="match status" value="1"/>
</dbReference>
<dbReference type="Proteomes" id="UP001175271">
    <property type="component" value="Unassembled WGS sequence"/>
</dbReference>
<evidence type="ECO:0000313" key="2">
    <source>
        <dbReference type="EMBL" id="KAK0424473.1"/>
    </source>
</evidence>
<dbReference type="GO" id="GO:0005886">
    <property type="term" value="C:plasma membrane"/>
    <property type="evidence" value="ECO:0007669"/>
    <property type="project" value="TreeGrafter"/>
</dbReference>
<feature type="region of interest" description="Disordered" evidence="1">
    <location>
        <begin position="43"/>
        <end position="64"/>
    </location>
</feature>
<evidence type="ECO:0000256" key="1">
    <source>
        <dbReference type="SAM" id="MobiDB-lite"/>
    </source>
</evidence>
<dbReference type="GO" id="GO:0016485">
    <property type="term" value="P:protein processing"/>
    <property type="evidence" value="ECO:0007669"/>
    <property type="project" value="TreeGrafter"/>
</dbReference>
<gene>
    <name evidence="2" type="ORF">QR680_008681</name>
</gene>
<dbReference type="InterPro" id="IPR000718">
    <property type="entry name" value="Peptidase_M13"/>
</dbReference>
<dbReference type="SUPFAM" id="SSF55486">
    <property type="entry name" value="Metalloproteases ('zincins'), catalytic domain"/>
    <property type="match status" value="1"/>
</dbReference>
<keyword evidence="3" id="KW-1185">Reference proteome</keyword>
<dbReference type="EMBL" id="JAUCMV010000001">
    <property type="protein sequence ID" value="KAK0424473.1"/>
    <property type="molecule type" value="Genomic_DNA"/>
</dbReference>
<feature type="region of interest" description="Disordered" evidence="1">
    <location>
        <begin position="627"/>
        <end position="651"/>
    </location>
</feature>
<dbReference type="InterPro" id="IPR024079">
    <property type="entry name" value="MetalloPept_cat_dom_sf"/>
</dbReference>
<protein>
    <submittedName>
        <fullName evidence="2">Uncharacterized protein</fullName>
    </submittedName>
</protein>
<dbReference type="GO" id="GO:0004222">
    <property type="term" value="F:metalloendopeptidase activity"/>
    <property type="evidence" value="ECO:0007669"/>
    <property type="project" value="InterPro"/>
</dbReference>
<dbReference type="Gene3D" id="3.40.390.10">
    <property type="entry name" value="Collagenase (Catalytic Domain)"/>
    <property type="match status" value="1"/>
</dbReference>
<evidence type="ECO:0000313" key="3">
    <source>
        <dbReference type="Proteomes" id="UP001175271"/>
    </source>
</evidence>
<sequence>MTLFVATFAPLCASKLLTLQSRSRLLHVGPCFLHNIHRAGRVPEEKSDSAAPDSSQPGGHKRGLAASLGTAPPAMCLRRSFVFGALLLVSLGASALQSFSKKVGPCDNFYKFVCDIEKNEPDDLFVNALKRRLFEEAHSYLVQFGDKDFVMTEIVKQIMEETEIAFYKKEGLELGMEVAKTPYSSVPYIHDNYRTHTVEVQYPTSSNTTTTRCNYKKCHPFYQSLVRGYLSVVDIFQSMDEGQLEIIIHASDSNLPELTEKESWKRETYESLLKNDLFHSHTNMVIGAHFFYLNRFSQELLDDLMHMYRNVAAEMEHSLRNSSKLDEEQKKDLLRTLASITPHFGLPELFTKKALLNDYFTIAEFTVGLEVVRPSYQQMSARDRISVLVEKLQLVARRFRARHPEIVDDYGWTKTDPKDLSHSSALQFGSSVWYEKSSVFFYPSLIEAVRLKVPQGFKYGFVGTVIANDLFVLLEDAYNKQQAERKFAEVFEQTDSVITDRNMSVQQPAPLPKCPKLFTDADVARVVYRVLEKARHNLDSFSLRSERQKRFAVTTYNDREWFFIGFASRFCTSKYKPSRLQPGFTERSTSREMKNAEERTIGVVRELAQFSKLFQCPAHFTSTSTCGFVPDGERKSSNPEPVDVDGSGVEA</sequence>
<dbReference type="PANTHER" id="PTHR11733:SF241">
    <property type="entry name" value="GH26575P-RELATED"/>
    <property type="match status" value="1"/>
</dbReference>
<reference evidence="2" key="1">
    <citation type="submission" date="2023-06" db="EMBL/GenBank/DDBJ databases">
        <title>Genomic analysis of the entomopathogenic nematode Steinernema hermaphroditum.</title>
        <authorList>
            <person name="Schwarz E.M."/>
            <person name="Heppert J.K."/>
            <person name="Baniya A."/>
            <person name="Schwartz H.T."/>
            <person name="Tan C.-H."/>
            <person name="Antoshechkin I."/>
            <person name="Sternberg P.W."/>
            <person name="Goodrich-Blair H."/>
            <person name="Dillman A.R."/>
        </authorList>
    </citation>
    <scope>NUCLEOTIDE SEQUENCE</scope>
    <source>
        <strain evidence="2">PS9179</strain>
        <tissue evidence="2">Whole animal</tissue>
    </source>
</reference>
<comment type="caution">
    <text evidence="2">The sequence shown here is derived from an EMBL/GenBank/DDBJ whole genome shotgun (WGS) entry which is preliminary data.</text>
</comment>